<dbReference type="Gene3D" id="3.30.1380.20">
    <property type="entry name" value="Trafficking protein particle complex subunit 3"/>
    <property type="match status" value="1"/>
</dbReference>
<protein>
    <submittedName>
        <fullName evidence="2">V4R domain-containing protein</fullName>
    </submittedName>
</protein>
<proteinExistence type="predicted"/>
<evidence type="ECO:0000313" key="3">
    <source>
        <dbReference type="Proteomes" id="UP001268256"/>
    </source>
</evidence>
<accession>A0AAE4FS41</accession>
<evidence type="ECO:0000259" key="1">
    <source>
        <dbReference type="SMART" id="SM00989"/>
    </source>
</evidence>
<dbReference type="EMBL" id="JAVMIP010000010">
    <property type="protein sequence ID" value="MDS3861303.1"/>
    <property type="molecule type" value="Genomic_DNA"/>
</dbReference>
<dbReference type="AlphaFoldDB" id="A0AAE4FS41"/>
<sequence length="225" mass="25225">MISVAELLKDNRSPGNYYAVDAYVHGDFETGLIENRRGARLVALPDTLLQAIYTGLDHETGQAAGIVLENCGRWWGKNFYSRFVQEVSEYYSRPLAEMEMVEFLQCLKECWKTHGWGTIDLDISYYQQGFLVLKTWLSAFAAAAPVNTSQPQCFAEVGILSAFFSQLTGRELHCVQTTCESMGADCNHFVLGIADRVNPAQAWQQEGHDHKTIMERLCSAPPTSN</sequence>
<keyword evidence="3" id="KW-1185">Reference proteome</keyword>
<dbReference type="Proteomes" id="UP001268256">
    <property type="component" value="Unassembled WGS sequence"/>
</dbReference>
<dbReference type="PANTHER" id="PTHR35090:SF1">
    <property type="entry name" value="SLR0144 PROTEIN"/>
    <property type="match status" value="1"/>
</dbReference>
<dbReference type="Pfam" id="PF02830">
    <property type="entry name" value="V4R"/>
    <property type="match status" value="1"/>
</dbReference>
<evidence type="ECO:0000313" key="2">
    <source>
        <dbReference type="EMBL" id="MDS3861303.1"/>
    </source>
</evidence>
<organism evidence="2 3">
    <name type="scientific">Pseudocalidococcus azoricus BACA0444</name>
    <dbReference type="NCBI Taxonomy" id="2918990"/>
    <lineage>
        <taxon>Bacteria</taxon>
        <taxon>Bacillati</taxon>
        <taxon>Cyanobacteriota</taxon>
        <taxon>Cyanophyceae</taxon>
        <taxon>Acaryochloridales</taxon>
        <taxon>Thermosynechococcaceae</taxon>
        <taxon>Pseudocalidococcus</taxon>
        <taxon>Pseudocalidococcus azoricus</taxon>
    </lineage>
</organism>
<dbReference type="RefSeq" id="WP_322878545.1">
    <property type="nucleotide sequence ID" value="NZ_JAVMIP010000010.1"/>
</dbReference>
<feature type="domain" description="4-vinyl reductase 4VR" evidence="1">
    <location>
        <begin position="131"/>
        <end position="193"/>
    </location>
</feature>
<dbReference type="SMART" id="SM00989">
    <property type="entry name" value="V4R"/>
    <property type="match status" value="1"/>
</dbReference>
<dbReference type="InterPro" id="IPR024096">
    <property type="entry name" value="NO_sig/Golgi_transp_ligand-bd"/>
</dbReference>
<dbReference type="InterPro" id="IPR004096">
    <property type="entry name" value="V4R"/>
</dbReference>
<gene>
    <name evidence="2" type="ORF">RIF25_10840</name>
</gene>
<dbReference type="PANTHER" id="PTHR35090">
    <property type="entry name" value="DNA-DIRECTED RNA POLYMERASE SUBUNIT I"/>
    <property type="match status" value="1"/>
</dbReference>
<reference evidence="3" key="1">
    <citation type="submission" date="2023-07" db="EMBL/GenBank/DDBJ databases">
        <authorList>
            <person name="Luz R."/>
            <person name="Cordeiro R."/>
            <person name="Fonseca A."/>
            <person name="Goncalves V."/>
        </authorList>
    </citation>
    <scope>NUCLEOTIDE SEQUENCE [LARGE SCALE GENOMIC DNA]</scope>
    <source>
        <strain evidence="3">BACA0444</strain>
    </source>
</reference>
<name>A0AAE4FS41_9CYAN</name>
<comment type="caution">
    <text evidence="2">The sequence shown here is derived from an EMBL/GenBank/DDBJ whole genome shotgun (WGS) entry which is preliminary data.</text>
</comment>
<dbReference type="SUPFAM" id="SSF111126">
    <property type="entry name" value="Ligand-binding domain in the NO signalling and Golgi transport"/>
    <property type="match status" value="1"/>
</dbReference>